<evidence type="ECO:0000313" key="1">
    <source>
        <dbReference type="EMBL" id="KRY06184.1"/>
    </source>
</evidence>
<comment type="caution">
    <text evidence="1">The sequence shown here is derived from an EMBL/GenBank/DDBJ whole genome shotgun (WGS) entry which is preliminary data.</text>
</comment>
<sequence>MSSNICPRSLFSLTPNVIGRHEFSIARWSLLAHAS</sequence>
<dbReference type="Proteomes" id="UP000054653">
    <property type="component" value="Unassembled WGS sequence"/>
</dbReference>
<accession>A0A0V0Z1D5</accession>
<proteinExistence type="predicted"/>
<reference evidence="1 2" key="1">
    <citation type="submission" date="2015-01" db="EMBL/GenBank/DDBJ databases">
        <title>Evolution of Trichinella species and genotypes.</title>
        <authorList>
            <person name="Korhonen P.K."/>
            <person name="Edoardo P."/>
            <person name="Giuseppe L.R."/>
            <person name="Gasser R.B."/>
        </authorList>
    </citation>
    <scope>NUCLEOTIDE SEQUENCE [LARGE SCALE GENOMIC DNA]</scope>
    <source>
        <strain evidence="1">ISS120</strain>
    </source>
</reference>
<organism evidence="1 2">
    <name type="scientific">Trichinella britovi</name>
    <name type="common">Parasitic roundworm</name>
    <dbReference type="NCBI Taxonomy" id="45882"/>
    <lineage>
        <taxon>Eukaryota</taxon>
        <taxon>Metazoa</taxon>
        <taxon>Ecdysozoa</taxon>
        <taxon>Nematoda</taxon>
        <taxon>Enoplea</taxon>
        <taxon>Dorylaimia</taxon>
        <taxon>Trichinellida</taxon>
        <taxon>Trichinellidae</taxon>
        <taxon>Trichinella</taxon>
    </lineage>
</organism>
<evidence type="ECO:0000313" key="2">
    <source>
        <dbReference type="Proteomes" id="UP000054653"/>
    </source>
</evidence>
<keyword evidence="2" id="KW-1185">Reference proteome</keyword>
<dbReference type="EMBL" id="JYDI01004581">
    <property type="protein sequence ID" value="KRY06184.1"/>
    <property type="molecule type" value="Genomic_DNA"/>
</dbReference>
<protein>
    <submittedName>
        <fullName evidence="1">Uncharacterized protein</fullName>
    </submittedName>
</protein>
<gene>
    <name evidence="1" type="ORF">T03_6123</name>
</gene>
<dbReference type="AlphaFoldDB" id="A0A0V0Z1D5"/>
<feature type="non-terminal residue" evidence="1">
    <location>
        <position position="35"/>
    </location>
</feature>
<name>A0A0V0Z1D5_TRIBR</name>